<comment type="caution">
    <text evidence="5">Lacks conserved residue(s) required for the propagation of feature annotation.</text>
</comment>
<evidence type="ECO:0000259" key="8">
    <source>
        <dbReference type="PROSITE" id="PS50240"/>
    </source>
</evidence>
<evidence type="ECO:0000256" key="6">
    <source>
        <dbReference type="RuleBase" id="RU363034"/>
    </source>
</evidence>
<dbReference type="EMBL" id="JABXBU010000002">
    <property type="protein sequence ID" value="KAF8794182.1"/>
    <property type="molecule type" value="Genomic_DNA"/>
</dbReference>
<reference evidence="9" key="2">
    <citation type="submission" date="2020-06" db="EMBL/GenBank/DDBJ databases">
        <authorList>
            <person name="Sheffer M."/>
        </authorList>
    </citation>
    <scope>NUCLEOTIDE SEQUENCE</scope>
</reference>
<proteinExistence type="predicted"/>
<dbReference type="Pfam" id="PF00089">
    <property type="entry name" value="Trypsin"/>
    <property type="match status" value="1"/>
</dbReference>
<evidence type="ECO:0000256" key="4">
    <source>
        <dbReference type="ARBA" id="ARBA00023157"/>
    </source>
</evidence>
<dbReference type="SUPFAM" id="SSF57424">
    <property type="entry name" value="LDL receptor-like module"/>
    <property type="match status" value="1"/>
</dbReference>
<dbReference type="FunFam" id="2.40.10.10:FF:000118">
    <property type="entry name" value="Chymotrypsinogen A"/>
    <property type="match status" value="1"/>
</dbReference>
<dbReference type="PANTHER" id="PTHR24252">
    <property type="entry name" value="ACROSIN-RELATED"/>
    <property type="match status" value="1"/>
</dbReference>
<dbReference type="InterPro" id="IPR001314">
    <property type="entry name" value="Peptidase_S1A"/>
</dbReference>
<dbReference type="InterPro" id="IPR043504">
    <property type="entry name" value="Peptidase_S1_PA_chymotrypsin"/>
</dbReference>
<dbReference type="PRINTS" id="PR00722">
    <property type="entry name" value="CHYMOTRYPSIN"/>
</dbReference>
<dbReference type="PROSITE" id="PS00134">
    <property type="entry name" value="TRYPSIN_HIS"/>
    <property type="match status" value="1"/>
</dbReference>
<keyword evidence="4 5" id="KW-1015">Disulfide bond</keyword>
<evidence type="ECO:0000256" key="5">
    <source>
        <dbReference type="PROSITE-ProRule" id="PRU00124"/>
    </source>
</evidence>
<name>A0A8T0FU40_ARGBR</name>
<dbReference type="SUPFAM" id="SSF49854">
    <property type="entry name" value="Spermadhesin, CUB domain"/>
    <property type="match status" value="1"/>
</dbReference>
<comment type="caution">
    <text evidence="9">The sequence shown here is derived from an EMBL/GenBank/DDBJ whole genome shotgun (WGS) entry which is preliminary data.</text>
</comment>
<gene>
    <name evidence="9" type="ORF">HNY73_002186</name>
</gene>
<keyword evidence="10" id="KW-1185">Reference proteome</keyword>
<feature type="domain" description="Peptidase S1" evidence="8">
    <location>
        <begin position="1021"/>
        <end position="1262"/>
    </location>
</feature>
<dbReference type="SUPFAM" id="SSF50494">
    <property type="entry name" value="Trypsin-like serine proteases"/>
    <property type="match status" value="1"/>
</dbReference>
<dbReference type="InterPro" id="IPR001254">
    <property type="entry name" value="Trypsin_dom"/>
</dbReference>
<dbReference type="CDD" id="cd00190">
    <property type="entry name" value="Tryp_SPc"/>
    <property type="match status" value="1"/>
</dbReference>
<evidence type="ECO:0000256" key="1">
    <source>
        <dbReference type="ARBA" id="ARBA00022670"/>
    </source>
</evidence>
<dbReference type="Proteomes" id="UP000807504">
    <property type="component" value="Unassembled WGS sequence"/>
</dbReference>
<dbReference type="GO" id="GO:0004252">
    <property type="term" value="F:serine-type endopeptidase activity"/>
    <property type="evidence" value="ECO:0007669"/>
    <property type="project" value="InterPro"/>
</dbReference>
<evidence type="ECO:0000259" key="7">
    <source>
        <dbReference type="PROSITE" id="PS01180"/>
    </source>
</evidence>
<dbReference type="SMART" id="SM00042">
    <property type="entry name" value="CUB"/>
    <property type="match status" value="1"/>
</dbReference>
<evidence type="ECO:0000256" key="2">
    <source>
        <dbReference type="ARBA" id="ARBA00022801"/>
    </source>
</evidence>
<dbReference type="CDD" id="cd00041">
    <property type="entry name" value="CUB"/>
    <property type="match status" value="1"/>
</dbReference>
<dbReference type="InterPro" id="IPR035914">
    <property type="entry name" value="Sperma_CUB_dom_sf"/>
</dbReference>
<keyword evidence="2 6" id="KW-0378">Hydrolase</keyword>
<dbReference type="PROSITE" id="PS00135">
    <property type="entry name" value="TRYPSIN_SER"/>
    <property type="match status" value="1"/>
</dbReference>
<evidence type="ECO:0000256" key="3">
    <source>
        <dbReference type="ARBA" id="ARBA00022825"/>
    </source>
</evidence>
<dbReference type="InterPro" id="IPR033116">
    <property type="entry name" value="TRYPSIN_SER"/>
</dbReference>
<feature type="disulfide bond" evidence="5">
    <location>
        <begin position="978"/>
        <end position="993"/>
    </location>
</feature>
<dbReference type="SMART" id="SM00020">
    <property type="entry name" value="Tryp_SPc"/>
    <property type="match status" value="1"/>
</dbReference>
<dbReference type="PROSITE" id="PS01180">
    <property type="entry name" value="CUB"/>
    <property type="match status" value="1"/>
</dbReference>
<feature type="disulfide bond" evidence="5">
    <location>
        <begin position="958"/>
        <end position="970"/>
    </location>
</feature>
<organism evidence="9 10">
    <name type="scientific">Argiope bruennichi</name>
    <name type="common">Wasp spider</name>
    <name type="synonym">Aranea bruennichi</name>
    <dbReference type="NCBI Taxonomy" id="94029"/>
    <lineage>
        <taxon>Eukaryota</taxon>
        <taxon>Metazoa</taxon>
        <taxon>Ecdysozoa</taxon>
        <taxon>Arthropoda</taxon>
        <taxon>Chelicerata</taxon>
        <taxon>Arachnida</taxon>
        <taxon>Araneae</taxon>
        <taxon>Araneomorphae</taxon>
        <taxon>Entelegynae</taxon>
        <taxon>Araneoidea</taxon>
        <taxon>Araneidae</taxon>
        <taxon>Argiope</taxon>
    </lineage>
</organism>
<dbReference type="Gene3D" id="2.40.10.10">
    <property type="entry name" value="Trypsin-like serine proteases"/>
    <property type="match status" value="1"/>
</dbReference>
<dbReference type="InterPro" id="IPR009003">
    <property type="entry name" value="Peptidase_S1_PA"/>
</dbReference>
<dbReference type="InterPro" id="IPR002172">
    <property type="entry name" value="LDrepeatLR_classA_rpt"/>
</dbReference>
<dbReference type="PANTHER" id="PTHR24252:SF7">
    <property type="entry name" value="HYALIN"/>
    <property type="match status" value="1"/>
</dbReference>
<dbReference type="SMART" id="SM00192">
    <property type="entry name" value="LDLa"/>
    <property type="match status" value="1"/>
</dbReference>
<dbReference type="Gene3D" id="2.60.120.290">
    <property type="entry name" value="Spermadhesin, CUB domain"/>
    <property type="match status" value="1"/>
</dbReference>
<evidence type="ECO:0000313" key="10">
    <source>
        <dbReference type="Proteomes" id="UP000807504"/>
    </source>
</evidence>
<dbReference type="Gene3D" id="4.10.400.10">
    <property type="entry name" value="Low-density Lipoprotein Receptor"/>
    <property type="match status" value="1"/>
</dbReference>
<dbReference type="InterPro" id="IPR000859">
    <property type="entry name" value="CUB_dom"/>
</dbReference>
<dbReference type="PROSITE" id="PS50240">
    <property type="entry name" value="TRYPSIN_DOM"/>
    <property type="match status" value="1"/>
</dbReference>
<dbReference type="PROSITE" id="PS50068">
    <property type="entry name" value="LDLRA_2"/>
    <property type="match status" value="1"/>
</dbReference>
<feature type="domain" description="CUB" evidence="7">
    <location>
        <begin position="833"/>
        <end position="952"/>
    </location>
</feature>
<accession>A0A8T0FU40</accession>
<evidence type="ECO:0000313" key="9">
    <source>
        <dbReference type="EMBL" id="KAF8794182.1"/>
    </source>
</evidence>
<dbReference type="InterPro" id="IPR018114">
    <property type="entry name" value="TRYPSIN_HIS"/>
</dbReference>
<dbReference type="InterPro" id="IPR036055">
    <property type="entry name" value="LDL_receptor-like_sf"/>
</dbReference>
<keyword evidence="1 6" id="KW-0645">Protease</keyword>
<keyword evidence="3 6" id="KW-0720">Serine protease</keyword>
<protein>
    <submittedName>
        <fullName evidence="9">Chymotrypsin-like elastase family member 2A</fullName>
    </submittedName>
</protein>
<dbReference type="CDD" id="cd00112">
    <property type="entry name" value="LDLa"/>
    <property type="match status" value="1"/>
</dbReference>
<sequence>MAVTIMPYVLPLLLGRTFNLDTMQIGVDIFPKSVTTNPVIIQSPVTETSYKIVDNAVESRDLLDVDGSFSLNVKGGIFKAGASGAYLADKYNRENTVEVAVKATYLTVTEQLPADAKPHDFWKSLGDAVGTHFVRSITYGGELIVALRLECNSTRDKQRIKAAVDVGGRLEIFDLGVEVSGEYMKDVAKTVESTQIKVFSSVPLGTPYAMKTLKETIKNFPDDLKTFNGGRGIPIKMELWPLSYLDPSRKDKLRNRVLEANLDSFEQKFDDLLNTKSVIADWMKVTRSLTPEQEKQVGDLYAEVQKVIRPFYDVIGKLDMTGSSDQLKPANDAYGLSIPGVYYKKYLKLRQAIAKDQGAWAMSRGNGATYIHWGKNNCSSGAETMSKGSALGPSGDGGGSNFLCLTDKPEFGDPPANQKDAAALQTTTYQFPNGKHLKLSCSNCRLASRGTVQTFVGRAQCPEDWDFVYEGILMSGSRNSISTNFVCLDKNPQEGDEVESRNPLVPDWAVIPNKDDDEEVEEEKQLLFTCVACKRILKKVENFPSYIQFSKFKFFKYDRHHNAVVSAPSLGQNVQSGFTMKIGPRYISEKCHYQSTNHSKNRGQRKSYKIVDNAVESRDLLDVDGSFSLNVKGGIFKAGASGAYLTDKYNRENTVEVAVKATYLTVTEQLPVDAKPHDFWKTLGDAVGTHFVRSITYGGELIVALRLECNSTRDKQRIKAAVDVGGRIKIFDLGVEGTYSSQFSIPLGKAPNDMETLKEAMKNFPDDLESFNGGRGIPIKMELWPLSYLDPSRTDKLRNRIAMLKLEIPFRLHADSQQLNNKTNAKEEEPFQCHELYQYNATVNNLAGDFYSPFYEEGEYPNGLWCEYRINAPPGYRLKLTFKDLDIDPSDFCGQDSLVIYSGEKEEVISTVCGKDKPLPIITDPGINMMHFLFRTDYMAGGRGFHLHYEAGTHFAYCEGGLQECGNKKCFDPAVQKCNGVDDCGDGTDEEDCNLPLATSECGNPPITPDTVFGGRSPDRIIGGQEVIPGSWPWQVSLQNRYSTFSHSCGGSLINAQWVVTAAHCFKGNPYASNWRIHLGKHHKYKTDPHEQIRYGKRLIIYPDLTGDNIRGVIDFRHDIALIKLNAPVQFSDVVRPGCLPSLGWTLPTGTLCYATGWGETRGTGFNHALKQTDVSMMPKSNCSYEEDVQICVKNRVGFQSTCHGDSGGPLSCKLGGKWYVMGATSFGTLGNFMHGLCAMPEQRTVFMKMSNNVDWIEKMILMYS</sequence>
<reference evidence="9" key="1">
    <citation type="journal article" date="2020" name="bioRxiv">
        <title>Chromosome-level reference genome of the European wasp spider Argiope bruennichi: a resource for studies on range expansion and evolutionary adaptation.</title>
        <authorList>
            <person name="Sheffer M.M."/>
            <person name="Hoppe A."/>
            <person name="Krehenwinkel H."/>
            <person name="Uhl G."/>
            <person name="Kuss A.W."/>
            <person name="Jensen L."/>
            <person name="Jensen C."/>
            <person name="Gillespie R.G."/>
            <person name="Hoff K.J."/>
            <person name="Prost S."/>
        </authorList>
    </citation>
    <scope>NUCLEOTIDE SEQUENCE</scope>
</reference>
<dbReference type="AlphaFoldDB" id="A0A8T0FU40"/>
<dbReference type="Pfam" id="PF00431">
    <property type="entry name" value="CUB"/>
    <property type="match status" value="1"/>
</dbReference>
<dbReference type="GO" id="GO:0006508">
    <property type="term" value="P:proteolysis"/>
    <property type="evidence" value="ECO:0007669"/>
    <property type="project" value="UniProtKB-KW"/>
</dbReference>